<reference evidence="4" key="2">
    <citation type="submission" date="2009-11" db="EMBL/GenBank/DDBJ databases">
        <title>The Genome Sequence of Allomyces macrogynus strain ATCC 38327.</title>
        <authorList>
            <consortium name="The Broad Institute Genome Sequencing Platform"/>
            <person name="Russ C."/>
            <person name="Cuomo C."/>
            <person name="Shea T."/>
            <person name="Young S.K."/>
            <person name="Zeng Q."/>
            <person name="Koehrsen M."/>
            <person name="Haas B."/>
            <person name="Borodovsky M."/>
            <person name="Guigo R."/>
            <person name="Alvarado L."/>
            <person name="Berlin A."/>
            <person name="Borenstein D."/>
            <person name="Chen Z."/>
            <person name="Engels R."/>
            <person name="Freedman E."/>
            <person name="Gellesch M."/>
            <person name="Goldberg J."/>
            <person name="Griggs A."/>
            <person name="Gujja S."/>
            <person name="Heiman D."/>
            <person name="Hepburn T."/>
            <person name="Howarth C."/>
            <person name="Jen D."/>
            <person name="Larson L."/>
            <person name="Lewis B."/>
            <person name="Mehta T."/>
            <person name="Park D."/>
            <person name="Pearson M."/>
            <person name="Roberts A."/>
            <person name="Saif S."/>
            <person name="Shenoy N."/>
            <person name="Sisk P."/>
            <person name="Stolte C."/>
            <person name="Sykes S."/>
            <person name="Walk T."/>
            <person name="White J."/>
            <person name="Yandava C."/>
            <person name="Burger G."/>
            <person name="Gray M.W."/>
            <person name="Holland P.W.H."/>
            <person name="King N."/>
            <person name="Lang F.B.F."/>
            <person name="Roger A.J."/>
            <person name="Ruiz-Trillo I."/>
            <person name="Lander E."/>
            <person name="Nusbaum C."/>
        </authorList>
    </citation>
    <scope>NUCLEOTIDE SEQUENCE [LARGE SCALE GENOMIC DNA]</scope>
    <source>
        <strain evidence="4">ATCC 38327</strain>
    </source>
</reference>
<dbReference type="AlphaFoldDB" id="A0A0L0SAG8"/>
<feature type="transmembrane region" description="Helical" evidence="2">
    <location>
        <begin position="62"/>
        <end position="85"/>
    </location>
</feature>
<organism evidence="3 4">
    <name type="scientific">Allomyces macrogynus (strain ATCC 38327)</name>
    <name type="common">Allomyces javanicus var. macrogynus</name>
    <dbReference type="NCBI Taxonomy" id="578462"/>
    <lineage>
        <taxon>Eukaryota</taxon>
        <taxon>Fungi</taxon>
        <taxon>Fungi incertae sedis</taxon>
        <taxon>Blastocladiomycota</taxon>
        <taxon>Blastocladiomycetes</taxon>
        <taxon>Blastocladiales</taxon>
        <taxon>Blastocladiaceae</taxon>
        <taxon>Allomyces</taxon>
    </lineage>
</organism>
<evidence type="ECO:0000256" key="2">
    <source>
        <dbReference type="SAM" id="Phobius"/>
    </source>
</evidence>
<dbReference type="VEuPathDB" id="FungiDB:AMAG_18181"/>
<evidence type="ECO:0008006" key="5">
    <source>
        <dbReference type="Google" id="ProtNLM"/>
    </source>
</evidence>
<gene>
    <name evidence="3" type="ORF">AMAG_18181</name>
</gene>
<protein>
    <recommendedName>
        <fullName evidence="5">Cytochrome b561 domain-containing protein</fullName>
    </recommendedName>
</protein>
<dbReference type="EMBL" id="GG745334">
    <property type="protein sequence ID" value="KNE59456.1"/>
    <property type="molecule type" value="Genomic_DNA"/>
</dbReference>
<keyword evidence="2" id="KW-0812">Transmembrane</keyword>
<feature type="compositionally biased region" description="Polar residues" evidence="1">
    <location>
        <begin position="177"/>
        <end position="192"/>
    </location>
</feature>
<keyword evidence="2" id="KW-0472">Membrane</keyword>
<reference evidence="3 4" key="1">
    <citation type="submission" date="2009-11" db="EMBL/GenBank/DDBJ databases">
        <title>Annotation of Allomyces macrogynus ATCC 38327.</title>
        <authorList>
            <consortium name="The Broad Institute Genome Sequencing Platform"/>
            <person name="Russ C."/>
            <person name="Cuomo C."/>
            <person name="Burger G."/>
            <person name="Gray M.W."/>
            <person name="Holland P.W.H."/>
            <person name="King N."/>
            <person name="Lang F.B.F."/>
            <person name="Roger A.J."/>
            <person name="Ruiz-Trillo I."/>
            <person name="Young S.K."/>
            <person name="Zeng Q."/>
            <person name="Gargeya S."/>
            <person name="Fitzgerald M."/>
            <person name="Haas B."/>
            <person name="Abouelleil A."/>
            <person name="Alvarado L."/>
            <person name="Arachchi H.M."/>
            <person name="Berlin A."/>
            <person name="Chapman S.B."/>
            <person name="Gearin G."/>
            <person name="Goldberg J."/>
            <person name="Griggs A."/>
            <person name="Gujja S."/>
            <person name="Hansen M."/>
            <person name="Heiman D."/>
            <person name="Howarth C."/>
            <person name="Larimer J."/>
            <person name="Lui A."/>
            <person name="MacDonald P.J.P."/>
            <person name="McCowen C."/>
            <person name="Montmayeur A."/>
            <person name="Murphy C."/>
            <person name="Neiman D."/>
            <person name="Pearson M."/>
            <person name="Priest M."/>
            <person name="Roberts A."/>
            <person name="Saif S."/>
            <person name="Shea T."/>
            <person name="Sisk P."/>
            <person name="Stolte C."/>
            <person name="Sykes S."/>
            <person name="Wortman J."/>
            <person name="Nusbaum C."/>
            <person name="Birren B."/>
        </authorList>
    </citation>
    <scope>NUCLEOTIDE SEQUENCE [LARGE SCALE GENOMIC DNA]</scope>
    <source>
        <strain evidence="3 4">ATCC 38327</strain>
    </source>
</reference>
<dbReference type="Proteomes" id="UP000054350">
    <property type="component" value="Unassembled WGS sequence"/>
</dbReference>
<feature type="region of interest" description="Disordered" evidence="1">
    <location>
        <begin position="151"/>
        <end position="220"/>
    </location>
</feature>
<name>A0A0L0SAG8_ALLM3</name>
<evidence type="ECO:0000313" key="4">
    <source>
        <dbReference type="Proteomes" id="UP000054350"/>
    </source>
</evidence>
<keyword evidence="2" id="KW-1133">Transmembrane helix</keyword>
<keyword evidence="4" id="KW-1185">Reference proteome</keyword>
<proteinExistence type="predicted"/>
<evidence type="ECO:0000313" key="3">
    <source>
        <dbReference type="EMBL" id="KNE59456.1"/>
    </source>
</evidence>
<accession>A0A0L0SAG8</accession>
<feature type="transmembrane region" description="Helical" evidence="2">
    <location>
        <begin position="36"/>
        <end position="56"/>
    </location>
</feature>
<evidence type="ECO:0000256" key="1">
    <source>
        <dbReference type="SAM" id="MobiDB-lite"/>
    </source>
</evidence>
<feature type="compositionally biased region" description="Acidic residues" evidence="1">
    <location>
        <begin position="151"/>
        <end position="160"/>
    </location>
</feature>
<sequence>MFGGGPASPVRARKSNSETGIGGFTYERFWNNAHQWTGLLVIYGGFANVLLGLVLAEAPVALYIALAVYVGVLLLVYLVLTMLGWPNRRSLSVRIARKLLGRKDAARRASTGNALGRTQAVAGSASGGNLNGSGSQSALRGDIVEDYDEYDPDMLDDESDLPSPNSGSLARTGLGSGSSSAPIGLVASSSAGHGNARYSSGAPGGGQAHNAVADDDDGDINDRDVVIITLPKPKLRIVNT</sequence>